<dbReference type="CDD" id="cd00030">
    <property type="entry name" value="C2"/>
    <property type="match status" value="2"/>
</dbReference>
<feature type="domain" description="C2" evidence="3">
    <location>
        <begin position="276"/>
        <end position="403"/>
    </location>
</feature>
<dbReference type="Proteomes" id="UP000285060">
    <property type="component" value="Unassembled WGS sequence"/>
</dbReference>
<dbReference type="GO" id="GO:0016020">
    <property type="term" value="C:membrane"/>
    <property type="evidence" value="ECO:0007669"/>
    <property type="project" value="InterPro"/>
</dbReference>
<dbReference type="AlphaFoldDB" id="A0A3R6Y8M5"/>
<dbReference type="InterPro" id="IPR035892">
    <property type="entry name" value="C2_domain_sf"/>
</dbReference>
<dbReference type="PANTHER" id="PTHR45911">
    <property type="entry name" value="C2 DOMAIN-CONTAINING PROTEIN"/>
    <property type="match status" value="1"/>
</dbReference>
<dbReference type="InterPro" id="IPR006614">
    <property type="entry name" value="Peroxin/Ferlin"/>
</dbReference>
<evidence type="ECO:0000256" key="2">
    <source>
        <dbReference type="ARBA" id="ARBA00022837"/>
    </source>
</evidence>
<organism evidence="4 5">
    <name type="scientific">Aphanomyces invadans</name>
    <dbReference type="NCBI Taxonomy" id="157072"/>
    <lineage>
        <taxon>Eukaryota</taxon>
        <taxon>Sar</taxon>
        <taxon>Stramenopiles</taxon>
        <taxon>Oomycota</taxon>
        <taxon>Saprolegniomycetes</taxon>
        <taxon>Saprolegniales</taxon>
        <taxon>Verrucalvaceae</taxon>
        <taxon>Aphanomyces</taxon>
    </lineage>
</organism>
<proteinExistence type="predicted"/>
<evidence type="ECO:0000259" key="3">
    <source>
        <dbReference type="PROSITE" id="PS50004"/>
    </source>
</evidence>
<dbReference type="Pfam" id="PF00168">
    <property type="entry name" value="C2"/>
    <property type="match status" value="2"/>
</dbReference>
<dbReference type="SUPFAM" id="SSF49562">
    <property type="entry name" value="C2 domain (Calcium/lipid-binding domain, CaLB)"/>
    <property type="match status" value="2"/>
</dbReference>
<comment type="caution">
    <text evidence="4">The sequence shown here is derived from an EMBL/GenBank/DDBJ whole genome shotgun (WGS) entry which is preliminary data.</text>
</comment>
<evidence type="ECO:0000256" key="1">
    <source>
        <dbReference type="ARBA" id="ARBA00022723"/>
    </source>
</evidence>
<dbReference type="VEuPathDB" id="FungiDB:H310_04781"/>
<dbReference type="PROSITE" id="PS50004">
    <property type="entry name" value="C2"/>
    <property type="match status" value="2"/>
</dbReference>
<accession>A0A3R6Y8M5</accession>
<dbReference type="EMBL" id="QUSY01000430">
    <property type="protein sequence ID" value="RHY29510.1"/>
    <property type="molecule type" value="Genomic_DNA"/>
</dbReference>
<evidence type="ECO:0000313" key="4">
    <source>
        <dbReference type="EMBL" id="RHY29510.1"/>
    </source>
</evidence>
<dbReference type="InterPro" id="IPR000008">
    <property type="entry name" value="C2_dom"/>
</dbReference>
<gene>
    <name evidence="4" type="ORF">DYB32_005084</name>
</gene>
<dbReference type="VEuPathDB" id="FungiDB:H310_04780"/>
<name>A0A3R6Y8M5_9STRA</name>
<reference evidence="4 5" key="1">
    <citation type="submission" date="2018-08" db="EMBL/GenBank/DDBJ databases">
        <title>Aphanomyces genome sequencing and annotation.</title>
        <authorList>
            <person name="Minardi D."/>
            <person name="Oidtmann B."/>
            <person name="Van Der Giezen M."/>
            <person name="Studholme D.J."/>
        </authorList>
    </citation>
    <scope>NUCLEOTIDE SEQUENCE [LARGE SCALE GENOMIC DNA]</scope>
    <source>
        <strain evidence="4 5">NJM0002</strain>
    </source>
</reference>
<evidence type="ECO:0000313" key="5">
    <source>
        <dbReference type="Proteomes" id="UP000285060"/>
    </source>
</evidence>
<protein>
    <recommendedName>
        <fullName evidence="3">C2 domain-containing protein</fullName>
    </recommendedName>
</protein>
<feature type="domain" description="C2" evidence="3">
    <location>
        <begin position="1"/>
        <end position="114"/>
    </location>
</feature>
<dbReference type="GO" id="GO:0046872">
    <property type="term" value="F:metal ion binding"/>
    <property type="evidence" value="ECO:0007669"/>
    <property type="project" value="UniProtKB-KW"/>
</dbReference>
<keyword evidence="1" id="KW-0479">Metal-binding</keyword>
<sequence>MASEPRWVVVLSSLRATDLPIADPSFMGGSSDPYLTFMCLEQVKATSCLPSTLNPVWVEEKFQFELRGNRLNESTSLVVKVWDSDVVSADDLIGSVEIPLGSIQRGRQPNADVSTFPIVLQPEFTKQRVSPQLHVKIDILSEAESLDEITHEVWENERASRGLTGTTWSKANLQANERKHWSTDNGRISSDKFDAITPAVPKGYSAGSWHYVKALGDDDGWVYATSFNGPWYKKQGMRTTVRRRRWLNSFVKEPEMQENEHKGGIMGVVTSICCAPEDDSQHLFRRKRPALDKNARVIRIVLEKATDLPASDLEVMGGKSDPYVSFQFGKQRRRTDVIDNTLNPVWKHQEYEFIVSNADVAQHKVLKIRVMDHDVLSADDLLGDLEFDMTNWTGATRLADAALKPYDLRVPPAFDAQNVKAQLHMSICFLTPWEAAARITQEIWENERWLTTTQSWSKNYLTYGDKHAWTSSNGKQGGPSFKDALPDIPDGYVQAGQWQYDVSHGDANGWVYANTFSGPWRKEKGALHRVRRRLWVNHYDRRPEHVAPAAF</sequence>
<dbReference type="SMART" id="SM00694">
    <property type="entry name" value="DysFC"/>
    <property type="match status" value="2"/>
</dbReference>
<dbReference type="Gene3D" id="2.60.40.150">
    <property type="entry name" value="C2 domain"/>
    <property type="match status" value="2"/>
</dbReference>
<keyword evidence="2" id="KW-0106">Calcium</keyword>
<dbReference type="SMART" id="SM00239">
    <property type="entry name" value="C2"/>
    <property type="match status" value="2"/>
</dbReference>
<keyword evidence="5" id="KW-1185">Reference proteome</keyword>
<dbReference type="PANTHER" id="PTHR45911:SF7">
    <property type="entry name" value="C2 DOMAIN-CONTAINING PROTEIN"/>
    <property type="match status" value="1"/>
</dbReference>